<organism evidence="2 3">
    <name type="scientific">Thalassospira xiamenensis M-5 = DSM 17429</name>
    <dbReference type="NCBI Taxonomy" id="1123366"/>
    <lineage>
        <taxon>Bacteria</taxon>
        <taxon>Pseudomonadati</taxon>
        <taxon>Pseudomonadota</taxon>
        <taxon>Alphaproteobacteria</taxon>
        <taxon>Rhodospirillales</taxon>
        <taxon>Thalassospiraceae</taxon>
        <taxon>Thalassospira</taxon>
    </lineage>
</organism>
<dbReference type="AlphaFoldDB" id="A0AB72UB63"/>
<evidence type="ECO:0000256" key="1">
    <source>
        <dbReference type="SAM" id="MobiDB-lite"/>
    </source>
</evidence>
<reference evidence="2 3" key="1">
    <citation type="journal article" date="2012" name="J. Bacteriol.">
        <title>Genome sequence of Thalassospira xiamenensis type strain M-5.</title>
        <authorList>
            <person name="Lai Q."/>
            <person name="Shao Z."/>
        </authorList>
    </citation>
    <scope>NUCLEOTIDE SEQUENCE [LARGE SCALE GENOMIC DNA]</scope>
    <source>
        <strain evidence="2 3">M-5</strain>
    </source>
</reference>
<dbReference type="EMBL" id="CP004388">
    <property type="protein sequence ID" value="AJD51465.1"/>
    <property type="molecule type" value="Genomic_DNA"/>
</dbReference>
<proteinExistence type="predicted"/>
<evidence type="ECO:0000313" key="3">
    <source>
        <dbReference type="Proteomes" id="UP000007127"/>
    </source>
</evidence>
<protein>
    <submittedName>
        <fullName evidence="2">Uncharacterized protein</fullName>
    </submittedName>
</protein>
<accession>A0AB72UB63</accession>
<dbReference type="Proteomes" id="UP000007127">
    <property type="component" value="Chromosome"/>
</dbReference>
<dbReference type="KEGG" id="txi:TH3_06725"/>
<feature type="region of interest" description="Disordered" evidence="1">
    <location>
        <begin position="1"/>
        <end position="22"/>
    </location>
</feature>
<name>A0AB72UB63_9PROT</name>
<gene>
    <name evidence="2" type="ORF">TH3_06725</name>
</gene>
<sequence>MNVGEPPGNDNQTIAALPHKMPTATMPIPVKASRKRERYFIILTCAARLIHHNGSLRFPVSGHQGQAR</sequence>
<evidence type="ECO:0000313" key="2">
    <source>
        <dbReference type="EMBL" id="AJD51465.1"/>
    </source>
</evidence>